<accession>A0A419T726</accession>
<dbReference type="Pfam" id="PF03775">
    <property type="entry name" value="MinC_C"/>
    <property type="match status" value="1"/>
</dbReference>
<dbReference type="GO" id="GO:0000902">
    <property type="term" value="P:cell morphogenesis"/>
    <property type="evidence" value="ECO:0007669"/>
    <property type="project" value="InterPro"/>
</dbReference>
<comment type="caution">
    <text evidence="10">The sequence shown here is derived from an EMBL/GenBank/DDBJ whole genome shotgun (WGS) entry which is preliminary data.</text>
</comment>
<keyword evidence="4 7" id="KW-0131">Cell cycle</keyword>
<organism evidence="10 11">
    <name type="scientific">Thermohalobacter berrensis</name>
    <dbReference type="NCBI Taxonomy" id="99594"/>
    <lineage>
        <taxon>Bacteria</taxon>
        <taxon>Bacillati</taxon>
        <taxon>Bacillota</taxon>
        <taxon>Tissierellia</taxon>
        <taxon>Tissierellales</taxon>
        <taxon>Thermohalobacteraceae</taxon>
        <taxon>Thermohalobacter</taxon>
    </lineage>
</organism>
<dbReference type="Gene3D" id="3.30.160.540">
    <property type="match status" value="1"/>
</dbReference>
<keyword evidence="11" id="KW-1185">Reference proteome</keyword>
<dbReference type="EMBL" id="MCIB01000007">
    <property type="protein sequence ID" value="RKD33219.1"/>
    <property type="molecule type" value="Genomic_DNA"/>
</dbReference>
<evidence type="ECO:0000256" key="3">
    <source>
        <dbReference type="ARBA" id="ARBA00023210"/>
    </source>
</evidence>
<evidence type="ECO:0000313" key="10">
    <source>
        <dbReference type="EMBL" id="RKD33219.1"/>
    </source>
</evidence>
<protein>
    <recommendedName>
        <fullName evidence="7">Probable septum site-determining protein MinC</fullName>
    </recommendedName>
</protein>
<proteinExistence type="inferred from homology"/>
<dbReference type="AlphaFoldDB" id="A0A419T726"/>
<dbReference type="InterPro" id="IPR013033">
    <property type="entry name" value="MinC"/>
</dbReference>
<dbReference type="SUPFAM" id="SSF63848">
    <property type="entry name" value="Cell-division inhibitor MinC, C-terminal domain"/>
    <property type="match status" value="1"/>
</dbReference>
<evidence type="ECO:0000256" key="4">
    <source>
        <dbReference type="ARBA" id="ARBA00023306"/>
    </source>
</evidence>
<evidence type="ECO:0000313" key="11">
    <source>
        <dbReference type="Proteomes" id="UP000284177"/>
    </source>
</evidence>
<dbReference type="PANTHER" id="PTHR34108:SF1">
    <property type="entry name" value="SEPTUM SITE-DETERMINING PROTEIN MINC"/>
    <property type="match status" value="1"/>
</dbReference>
<dbReference type="PANTHER" id="PTHR34108">
    <property type="entry name" value="SEPTUM SITE-DETERMINING PROTEIN MINC"/>
    <property type="match status" value="1"/>
</dbReference>
<evidence type="ECO:0000259" key="8">
    <source>
        <dbReference type="Pfam" id="PF03775"/>
    </source>
</evidence>
<comment type="similarity">
    <text evidence="1 7">Belongs to the MinC family.</text>
</comment>
<dbReference type="InterPro" id="IPR036145">
    <property type="entry name" value="MinC_C_sf"/>
</dbReference>
<sequence>MNDSLIEFKGNKEGLLVHIREGSFESIKISLNKKLKSAQNFFKGGKVIGFKGRTLTDEEKKELKSIIEDQYGLLVNETEDIKDKETNTYEDNYFKGIEEGRTKFLKTTLRSGQRIEYDGNVVVLGDVNPGSVIVATGNIIVLGSLRGTAHAGSNGNTEAIVAAFNLQPTQLRIANIIARSPDNEISKPLGPEIAKINNNNVLIEPYLPKK</sequence>
<dbReference type="Pfam" id="PF05209">
    <property type="entry name" value="MinC_N"/>
    <property type="match status" value="1"/>
</dbReference>
<dbReference type="GO" id="GO:0051302">
    <property type="term" value="P:regulation of cell division"/>
    <property type="evidence" value="ECO:0007669"/>
    <property type="project" value="InterPro"/>
</dbReference>
<feature type="domain" description="Septum formation inhibitor MinC N-terminal" evidence="9">
    <location>
        <begin position="6"/>
        <end position="74"/>
    </location>
</feature>
<evidence type="ECO:0000256" key="2">
    <source>
        <dbReference type="ARBA" id="ARBA00022618"/>
    </source>
</evidence>
<evidence type="ECO:0000256" key="6">
    <source>
        <dbReference type="ARBA" id="ARBA00046874"/>
    </source>
</evidence>
<dbReference type="InterPro" id="IPR007874">
    <property type="entry name" value="MinC_N"/>
</dbReference>
<reference evidence="10 11" key="1">
    <citation type="submission" date="2016-08" db="EMBL/GenBank/DDBJ databases">
        <title>Novel Firmicutes and Novel Genomes.</title>
        <authorList>
            <person name="Poppleton D.I."/>
            <person name="Gribaldo S."/>
        </authorList>
    </citation>
    <scope>NUCLEOTIDE SEQUENCE [LARGE SCALE GENOMIC DNA]</scope>
    <source>
        <strain evidence="10 11">CTT3</strain>
    </source>
</reference>
<dbReference type="GO" id="GO:0000917">
    <property type="term" value="P:division septum assembly"/>
    <property type="evidence" value="ECO:0007669"/>
    <property type="project" value="UniProtKB-KW"/>
</dbReference>
<dbReference type="Proteomes" id="UP000284177">
    <property type="component" value="Unassembled WGS sequence"/>
</dbReference>
<keyword evidence="3 7" id="KW-0717">Septation</keyword>
<evidence type="ECO:0000256" key="5">
    <source>
        <dbReference type="ARBA" id="ARBA00025606"/>
    </source>
</evidence>
<comment type="subunit">
    <text evidence="6 7">Interacts with MinD and FtsZ.</text>
</comment>
<keyword evidence="2 7" id="KW-0132">Cell division</keyword>
<gene>
    <name evidence="7" type="primary">minC</name>
    <name evidence="10" type="ORF">BET03_09835</name>
</gene>
<dbReference type="OrthoDB" id="9790810at2"/>
<evidence type="ECO:0000256" key="1">
    <source>
        <dbReference type="ARBA" id="ARBA00006291"/>
    </source>
</evidence>
<evidence type="ECO:0000256" key="7">
    <source>
        <dbReference type="HAMAP-Rule" id="MF_00267"/>
    </source>
</evidence>
<name>A0A419T726_9FIRM</name>
<dbReference type="InterPro" id="IPR016098">
    <property type="entry name" value="CAP/MinC_C"/>
</dbReference>
<dbReference type="NCBIfam" id="TIGR01222">
    <property type="entry name" value="minC"/>
    <property type="match status" value="1"/>
</dbReference>
<dbReference type="HAMAP" id="MF_00267">
    <property type="entry name" value="MinC"/>
    <property type="match status" value="1"/>
</dbReference>
<dbReference type="Gene3D" id="2.160.20.70">
    <property type="match status" value="1"/>
</dbReference>
<evidence type="ECO:0000259" key="9">
    <source>
        <dbReference type="Pfam" id="PF05209"/>
    </source>
</evidence>
<dbReference type="InterPro" id="IPR005526">
    <property type="entry name" value="Septum_form_inhib_MinC_C"/>
</dbReference>
<feature type="domain" description="Septum formation inhibitor MinC C-terminal" evidence="8">
    <location>
        <begin position="105"/>
        <end position="203"/>
    </location>
</feature>
<dbReference type="GO" id="GO:1901891">
    <property type="term" value="P:regulation of cell septum assembly"/>
    <property type="evidence" value="ECO:0007669"/>
    <property type="project" value="InterPro"/>
</dbReference>
<dbReference type="RefSeq" id="WP_120168041.1">
    <property type="nucleotide sequence ID" value="NZ_MCIB01000007.1"/>
</dbReference>
<comment type="function">
    <text evidence="5 7">Cell division inhibitor that blocks the formation of polar Z ring septums. Rapidly oscillates between the poles of the cell to destabilize FtsZ filaments that have formed before they mature into polar Z rings. Prevents FtsZ polymerization.</text>
</comment>